<evidence type="ECO:0000313" key="3">
    <source>
        <dbReference type="Proteomes" id="UP001346149"/>
    </source>
</evidence>
<proteinExistence type="predicted"/>
<gene>
    <name evidence="2" type="ORF">SAY86_017672</name>
</gene>
<reference evidence="2 3" key="1">
    <citation type="journal article" date="2023" name="Hortic Res">
        <title>Pangenome of water caltrop reveals structural variations and asymmetric subgenome divergence after allopolyploidization.</title>
        <authorList>
            <person name="Zhang X."/>
            <person name="Chen Y."/>
            <person name="Wang L."/>
            <person name="Yuan Y."/>
            <person name="Fang M."/>
            <person name="Shi L."/>
            <person name="Lu R."/>
            <person name="Comes H.P."/>
            <person name="Ma Y."/>
            <person name="Chen Y."/>
            <person name="Huang G."/>
            <person name="Zhou Y."/>
            <person name="Zheng Z."/>
            <person name="Qiu Y."/>
        </authorList>
    </citation>
    <scope>NUCLEOTIDE SEQUENCE [LARGE SCALE GENOMIC DNA]</scope>
    <source>
        <strain evidence="2">F231</strain>
    </source>
</reference>
<feature type="region of interest" description="Disordered" evidence="1">
    <location>
        <begin position="1"/>
        <end position="32"/>
    </location>
</feature>
<keyword evidence="3" id="KW-1185">Reference proteome</keyword>
<dbReference type="EMBL" id="JAXQNO010000010">
    <property type="protein sequence ID" value="KAK4790368.1"/>
    <property type="molecule type" value="Genomic_DNA"/>
</dbReference>
<organism evidence="2 3">
    <name type="scientific">Trapa natans</name>
    <name type="common">Water chestnut</name>
    <dbReference type="NCBI Taxonomy" id="22666"/>
    <lineage>
        <taxon>Eukaryota</taxon>
        <taxon>Viridiplantae</taxon>
        <taxon>Streptophyta</taxon>
        <taxon>Embryophyta</taxon>
        <taxon>Tracheophyta</taxon>
        <taxon>Spermatophyta</taxon>
        <taxon>Magnoliopsida</taxon>
        <taxon>eudicotyledons</taxon>
        <taxon>Gunneridae</taxon>
        <taxon>Pentapetalae</taxon>
        <taxon>rosids</taxon>
        <taxon>malvids</taxon>
        <taxon>Myrtales</taxon>
        <taxon>Lythraceae</taxon>
        <taxon>Trapa</taxon>
    </lineage>
</organism>
<dbReference type="GO" id="GO:0009786">
    <property type="term" value="P:regulation of asymmetric cell division"/>
    <property type="evidence" value="ECO:0007669"/>
    <property type="project" value="InterPro"/>
</dbReference>
<sequence length="387" mass="42591">MLSIAESDLPALLPTAAQGPNPGRAQQENGISDPNKLKVVKKITDKKQEAFLCEVKGNGMIADSFPSEFSNEDGFWPILDLEWSIPFEDLTIGKGYEMVGAISEDLCGETEFLKRDLDVSTEKSFMESEMPRVVACCQGDGDCYEARDICMDRVVIPDEKILFQTNMVLVADEVVASNPMNEKLEVCHPISDSSEVPEDRCHADPVGSRCPTHLIHPAESSVIEDSKHDSSAARANDVEERSLEVLAHLTAKQKNKGLFDSLNAEEMKDRHEDAAQVSDTISAEHCGVKRGITEAEISSMHKKVLPEALQVESGTMTFSPAEEHSGPVAYLGSLSCRSDSSLGTSTRSFAFPILQCDWNTSPVRMAEPDGRLYRRLSGWKKLVCCKF</sequence>
<dbReference type="AlphaFoldDB" id="A0AAN7R916"/>
<evidence type="ECO:0000313" key="2">
    <source>
        <dbReference type="EMBL" id="KAK4790368.1"/>
    </source>
</evidence>
<comment type="caution">
    <text evidence="2">The sequence shown here is derived from an EMBL/GenBank/DDBJ whole genome shotgun (WGS) entry which is preliminary data.</text>
</comment>
<dbReference type="InterPro" id="IPR040378">
    <property type="entry name" value="BASL"/>
</dbReference>
<accession>A0AAN7R916</accession>
<dbReference type="PANTHER" id="PTHR33914">
    <property type="entry name" value="18S PRE-RIBOSOMAL ASSEMBLY PROTEIN GAR2-LIKE PROTEIN"/>
    <property type="match status" value="1"/>
</dbReference>
<evidence type="ECO:0000256" key="1">
    <source>
        <dbReference type="SAM" id="MobiDB-lite"/>
    </source>
</evidence>
<dbReference type="PANTHER" id="PTHR33914:SF2">
    <property type="entry name" value="OS02G0582100 PROTEIN"/>
    <property type="match status" value="1"/>
</dbReference>
<name>A0AAN7R916_TRANT</name>
<protein>
    <submittedName>
        <fullName evidence="2">Uncharacterized protein</fullName>
    </submittedName>
</protein>
<dbReference type="Proteomes" id="UP001346149">
    <property type="component" value="Unassembled WGS sequence"/>
</dbReference>